<protein>
    <submittedName>
        <fullName evidence="3">DUF4178 domain-containing protein</fullName>
    </submittedName>
</protein>
<reference evidence="3 4" key="1">
    <citation type="journal article" date="2006" name="Int. J. Syst. Evol. Microbiol.">
        <title>Chryseobacterium hispanicum sp. nov., isolated from the drinking water distribution system of Sevilla, Spain.</title>
        <authorList>
            <person name="Gallego V."/>
            <person name="Garcia M.T."/>
            <person name="Ventosa A."/>
        </authorList>
    </citation>
    <scope>NUCLEOTIDE SEQUENCE [LARGE SCALE GENOMIC DNA]</scope>
    <source>
        <strain evidence="3 4">KCTC 22104</strain>
    </source>
</reference>
<evidence type="ECO:0000256" key="1">
    <source>
        <dbReference type="SAM" id="Phobius"/>
    </source>
</evidence>
<proteinExistence type="predicted"/>
<keyword evidence="1" id="KW-0472">Membrane</keyword>
<feature type="transmembrane region" description="Helical" evidence="1">
    <location>
        <begin position="440"/>
        <end position="460"/>
    </location>
</feature>
<dbReference type="Proteomes" id="UP000256326">
    <property type="component" value="Unassembled WGS sequence"/>
</dbReference>
<dbReference type="EMBL" id="QNUG01000012">
    <property type="protein sequence ID" value="REC71029.1"/>
    <property type="molecule type" value="Genomic_DNA"/>
</dbReference>
<keyword evidence="1" id="KW-0812">Transmembrane</keyword>
<dbReference type="OrthoDB" id="713199at2"/>
<comment type="caution">
    <text evidence="3">The sequence shown here is derived from an EMBL/GenBank/DDBJ whole genome shotgun (WGS) entry which is preliminary data.</text>
</comment>
<dbReference type="Pfam" id="PF13785">
    <property type="entry name" value="DUF4178"/>
    <property type="match status" value="1"/>
</dbReference>
<organism evidence="3 4">
    <name type="scientific">Epilithonimonas hispanica</name>
    <dbReference type="NCBI Taxonomy" id="358687"/>
    <lineage>
        <taxon>Bacteria</taxon>
        <taxon>Pseudomonadati</taxon>
        <taxon>Bacteroidota</taxon>
        <taxon>Flavobacteriia</taxon>
        <taxon>Flavobacteriales</taxon>
        <taxon>Weeksellaceae</taxon>
        <taxon>Chryseobacterium group</taxon>
        <taxon>Epilithonimonas</taxon>
    </lineage>
</organism>
<gene>
    <name evidence="3" type="ORF">DRF58_07130</name>
</gene>
<feature type="domain" description="DUF4178" evidence="2">
    <location>
        <begin position="55"/>
        <end position="184"/>
    </location>
</feature>
<keyword evidence="4" id="KW-1185">Reference proteome</keyword>
<dbReference type="AlphaFoldDB" id="A0A3D9CZ39"/>
<evidence type="ECO:0000313" key="4">
    <source>
        <dbReference type="Proteomes" id="UP000256326"/>
    </source>
</evidence>
<accession>A0A3D9CZ39</accession>
<evidence type="ECO:0000313" key="3">
    <source>
        <dbReference type="EMBL" id="REC71029.1"/>
    </source>
</evidence>
<sequence length="482" mass="55720">MKTYVCPSCKTDNILTIDIEIEQYICKSCSNLINTETKTILKSVKKPTENVVLEVGQKGKIDGIEYQVIAIVVRKYGTSVFWREYYLKDKDKNDAFLSESSGHWVFLQPKEMPKKDFKFHAEFNGKKYRWYESTPNNIDAATGFFEDKIKFSLANYKEFVNGTEMVSIEQVGAEKTFLWGKHIPKSEIKRQFKPNYMPNYSGIGIVQPYYINIKQLINVLAIVALLMSLLQLYNTVSRTNYEVFSDKIRFDSVRNKELISKSFDLNGASAPLNVKLYSNVDNSWANVELSLVNEKTNEIEYTSQDIEQYHGYESGESWSEGDKNKEFNFCGVAPGKYHFAINAQKQGFEQPNGETFYSPDGSKSFIYDEFGFVDVTTLATGEKISYNLSNLQTNDSVIYSELEKAKEFKLKNPNFSATLPDTDTLNPEFDIQAFWKPVSFWNYFIIIGIMIVLVLLNYWGKYLFDKEKWKNSNYSPFNEYTN</sequence>
<name>A0A3D9CZ39_9FLAO</name>
<dbReference type="InterPro" id="IPR025235">
    <property type="entry name" value="DUF4178"/>
</dbReference>
<evidence type="ECO:0000259" key="2">
    <source>
        <dbReference type="Pfam" id="PF13785"/>
    </source>
</evidence>
<keyword evidence="1" id="KW-1133">Transmembrane helix</keyword>